<dbReference type="Pfam" id="PF07690">
    <property type="entry name" value="MFS_1"/>
    <property type="match status" value="2"/>
</dbReference>
<dbReference type="PANTHER" id="PTHR43791">
    <property type="entry name" value="PERMEASE-RELATED"/>
    <property type="match status" value="1"/>
</dbReference>
<keyword evidence="2" id="KW-0813">Transport</keyword>
<feature type="transmembrane region" description="Helical" evidence="6">
    <location>
        <begin position="16"/>
        <end position="34"/>
    </location>
</feature>
<comment type="subcellular location">
    <subcellularLocation>
        <location evidence="1">Membrane</location>
        <topology evidence="1">Multi-pass membrane protein</topology>
    </subcellularLocation>
</comment>
<keyword evidence="4 6" id="KW-1133">Transmembrane helix</keyword>
<evidence type="ECO:0000256" key="3">
    <source>
        <dbReference type="ARBA" id="ARBA00022692"/>
    </source>
</evidence>
<evidence type="ECO:0000256" key="1">
    <source>
        <dbReference type="ARBA" id="ARBA00004141"/>
    </source>
</evidence>
<keyword evidence="5 6" id="KW-0472">Membrane</keyword>
<protein>
    <submittedName>
        <fullName evidence="8">MFS transporter</fullName>
    </submittedName>
</protein>
<dbReference type="Gene3D" id="1.20.1250.20">
    <property type="entry name" value="MFS general substrate transporter like domains"/>
    <property type="match status" value="2"/>
</dbReference>
<dbReference type="InterPro" id="IPR036259">
    <property type="entry name" value="MFS_trans_sf"/>
</dbReference>
<evidence type="ECO:0000256" key="4">
    <source>
        <dbReference type="ARBA" id="ARBA00022989"/>
    </source>
</evidence>
<dbReference type="SUPFAM" id="SSF103473">
    <property type="entry name" value="MFS general substrate transporter"/>
    <property type="match status" value="1"/>
</dbReference>
<feature type="transmembrane region" description="Helical" evidence="6">
    <location>
        <begin position="188"/>
        <end position="208"/>
    </location>
</feature>
<evidence type="ECO:0000256" key="5">
    <source>
        <dbReference type="ARBA" id="ARBA00023136"/>
    </source>
</evidence>
<organism evidence="8 9">
    <name type="scientific">Bradyrhizobium jicamae</name>
    <dbReference type="NCBI Taxonomy" id="280332"/>
    <lineage>
        <taxon>Bacteria</taxon>
        <taxon>Pseudomonadati</taxon>
        <taxon>Pseudomonadota</taxon>
        <taxon>Alphaproteobacteria</taxon>
        <taxon>Hyphomicrobiales</taxon>
        <taxon>Nitrobacteraceae</taxon>
        <taxon>Bradyrhizobium</taxon>
    </lineage>
</organism>
<proteinExistence type="predicted"/>
<feature type="domain" description="Major facilitator superfamily (MFS) profile" evidence="7">
    <location>
        <begin position="20"/>
        <end position="433"/>
    </location>
</feature>
<dbReference type="EMBL" id="JAFCJH010000010">
    <property type="protein sequence ID" value="MBR0796080.1"/>
    <property type="molecule type" value="Genomic_DNA"/>
</dbReference>
<dbReference type="PANTHER" id="PTHR43791:SF36">
    <property type="entry name" value="TRANSPORTER, PUTATIVE (AFU_ORTHOLOGUE AFUA_6G08340)-RELATED"/>
    <property type="match status" value="1"/>
</dbReference>
<sequence>MGTMIDDVEKRAIGKIMRRLIPFLILCYFVAYLDRVNVGFAKLHMNESLGLSEAAYGLGAGLFFIGYFFFEVPSNILLERFGARRWIARIMISWGIVSAAFAFIPSMSAASGLSSEWIFYFLRLLLGACEAGFFPGIIFYLTLWFPAVYRARVISLFMLAIPISSIVGSPISGLLLNLSGLSLQGWQWLFICEALPSILVGFAVLIFLPDFPRQAHWLQPDEINWVQSTLELERKRTVDHEHISVLQALTDPRILACAVVYFCLNAASYGVAFFLPTIIKAFGVTDTQTGLIAALPFVFGAIGMVLLGRHSDHTGERKMHVAGALILAAVGIGLAGLVSSPVLIVGLLCLAQIGVSAVPPMFWPMPAGMLTGASAAAGIAAINSLGNLSGFAGPFAMGYLKDLTGGFTAGLLLLALMGLIGALVAIRLRIDPLLERSAREPVMAH</sequence>
<feature type="transmembrane region" description="Helical" evidence="6">
    <location>
        <begin position="54"/>
        <end position="74"/>
    </location>
</feature>
<accession>A0ABS5FH31</accession>
<feature type="transmembrane region" description="Helical" evidence="6">
    <location>
        <begin position="406"/>
        <end position="426"/>
    </location>
</feature>
<dbReference type="PROSITE" id="PS50850">
    <property type="entry name" value="MFS"/>
    <property type="match status" value="1"/>
</dbReference>
<gene>
    <name evidence="8" type="ORF">JQ615_11835</name>
</gene>
<feature type="transmembrane region" description="Helical" evidence="6">
    <location>
        <begin position="254"/>
        <end position="279"/>
    </location>
</feature>
<feature type="transmembrane region" description="Helical" evidence="6">
    <location>
        <begin position="117"/>
        <end position="141"/>
    </location>
</feature>
<evidence type="ECO:0000256" key="6">
    <source>
        <dbReference type="SAM" id="Phobius"/>
    </source>
</evidence>
<feature type="transmembrane region" description="Helical" evidence="6">
    <location>
        <begin position="291"/>
        <end position="308"/>
    </location>
</feature>
<dbReference type="Proteomes" id="UP001315278">
    <property type="component" value="Unassembled WGS sequence"/>
</dbReference>
<feature type="transmembrane region" description="Helical" evidence="6">
    <location>
        <begin position="153"/>
        <end position="176"/>
    </location>
</feature>
<reference evidence="9" key="1">
    <citation type="journal article" date="2021" name="ISME J.">
        <title>Evolutionary origin and ecological implication of a unique nif island in free-living Bradyrhizobium lineages.</title>
        <authorList>
            <person name="Tao J."/>
        </authorList>
    </citation>
    <scope>NUCLEOTIDE SEQUENCE [LARGE SCALE GENOMIC DNA]</scope>
    <source>
        <strain evidence="9">SZCCT0434</strain>
    </source>
</reference>
<feature type="transmembrane region" description="Helical" evidence="6">
    <location>
        <begin position="86"/>
        <end position="105"/>
    </location>
</feature>
<dbReference type="InterPro" id="IPR011701">
    <property type="entry name" value="MFS"/>
</dbReference>
<evidence type="ECO:0000313" key="9">
    <source>
        <dbReference type="Proteomes" id="UP001315278"/>
    </source>
</evidence>
<name>A0ABS5FH31_9BRAD</name>
<comment type="caution">
    <text evidence="8">The sequence shown here is derived from an EMBL/GenBank/DDBJ whole genome shotgun (WGS) entry which is preliminary data.</text>
</comment>
<evidence type="ECO:0000256" key="2">
    <source>
        <dbReference type="ARBA" id="ARBA00022448"/>
    </source>
</evidence>
<evidence type="ECO:0000313" key="8">
    <source>
        <dbReference type="EMBL" id="MBR0796080.1"/>
    </source>
</evidence>
<dbReference type="CDD" id="cd17319">
    <property type="entry name" value="MFS_ExuT_GudP_like"/>
    <property type="match status" value="1"/>
</dbReference>
<feature type="transmembrane region" description="Helical" evidence="6">
    <location>
        <begin position="320"/>
        <end position="338"/>
    </location>
</feature>
<feature type="transmembrane region" description="Helical" evidence="6">
    <location>
        <begin position="375"/>
        <end position="400"/>
    </location>
</feature>
<evidence type="ECO:0000259" key="7">
    <source>
        <dbReference type="PROSITE" id="PS50850"/>
    </source>
</evidence>
<keyword evidence="9" id="KW-1185">Reference proteome</keyword>
<keyword evidence="3 6" id="KW-0812">Transmembrane</keyword>
<dbReference type="InterPro" id="IPR020846">
    <property type="entry name" value="MFS_dom"/>
</dbReference>